<proteinExistence type="predicted"/>
<dbReference type="AlphaFoldDB" id="A0A0S8GE68"/>
<reference evidence="1 2" key="1">
    <citation type="journal article" date="2015" name="Microbiome">
        <title>Genomic resolution of linkages in carbon, nitrogen, and sulfur cycling among widespread estuary sediment bacteria.</title>
        <authorList>
            <person name="Baker B.J."/>
            <person name="Lazar C.S."/>
            <person name="Teske A.P."/>
            <person name="Dick G.J."/>
        </authorList>
    </citation>
    <scope>NUCLEOTIDE SEQUENCE [LARGE SCALE GENOMIC DNA]</scope>
    <source>
        <strain evidence="1">SM23_40</strain>
    </source>
</reference>
<dbReference type="EMBL" id="LJUI01000007">
    <property type="protein sequence ID" value="KPK71150.1"/>
    <property type="molecule type" value="Genomic_DNA"/>
</dbReference>
<comment type="caution">
    <text evidence="1">The sequence shown here is derived from an EMBL/GenBank/DDBJ whole genome shotgun (WGS) entry which is preliminary data.</text>
</comment>
<gene>
    <name evidence="1" type="ORF">AMJ82_01600</name>
</gene>
<name>A0A0S8GE68_UNCT6</name>
<accession>A0A0S8GE68</accession>
<organism evidence="1 2">
    <name type="scientific">candidate division TA06 bacterium SM23_40</name>
    <dbReference type="NCBI Taxonomy" id="1703774"/>
    <lineage>
        <taxon>Bacteria</taxon>
        <taxon>Bacteria division TA06</taxon>
    </lineage>
</organism>
<evidence type="ECO:0000313" key="1">
    <source>
        <dbReference type="EMBL" id="KPK71150.1"/>
    </source>
</evidence>
<sequence length="115" mass="12609">MASVAALAASPQEYAGGVVVVYGMLRNAGTNYFTDLDLVLEDWGGAKIPVRPWVPLEVPPHRLQEEKERPHVLSDFLNKTLLLKGRLVEEKEEGEPIFALEVLSAIVVGGAEEEK</sequence>
<protein>
    <submittedName>
        <fullName evidence="1">Uncharacterized protein</fullName>
    </submittedName>
</protein>
<evidence type="ECO:0000313" key="2">
    <source>
        <dbReference type="Proteomes" id="UP000051717"/>
    </source>
</evidence>
<dbReference type="Proteomes" id="UP000051717">
    <property type="component" value="Unassembled WGS sequence"/>
</dbReference>